<proteinExistence type="predicted"/>
<reference evidence="1 2" key="1">
    <citation type="submission" date="2017-09" db="EMBL/GenBank/DDBJ databases">
        <title>WGS assembly of Aquilegia coerulea Goldsmith.</title>
        <authorList>
            <person name="Hodges S."/>
            <person name="Kramer E."/>
            <person name="Nordborg M."/>
            <person name="Tomkins J."/>
            <person name="Borevitz J."/>
            <person name="Derieg N."/>
            <person name="Yan J."/>
            <person name="Mihaltcheva S."/>
            <person name="Hayes R.D."/>
            <person name="Rokhsar D."/>
        </authorList>
    </citation>
    <scope>NUCLEOTIDE SEQUENCE [LARGE SCALE GENOMIC DNA]</scope>
    <source>
        <strain evidence="2">cv. Goldsmith</strain>
    </source>
</reference>
<evidence type="ECO:0000313" key="2">
    <source>
        <dbReference type="Proteomes" id="UP000230069"/>
    </source>
</evidence>
<sequence>MQLTKSTKSFVLARSGIFPQFAKPPSMLDFFQDTRMLGIKPPNITSSKVWLRTQEYFLYSYWLITK</sequence>
<dbReference type="EMBL" id="KZ305035">
    <property type="protein sequence ID" value="PIA43981.1"/>
    <property type="molecule type" value="Genomic_DNA"/>
</dbReference>
<name>A0A2G5DKE9_AQUCA</name>
<keyword evidence="2" id="KW-1185">Reference proteome</keyword>
<evidence type="ECO:0000313" key="1">
    <source>
        <dbReference type="EMBL" id="PIA43981.1"/>
    </source>
</evidence>
<organism evidence="1 2">
    <name type="scientific">Aquilegia coerulea</name>
    <name type="common">Rocky mountain columbine</name>
    <dbReference type="NCBI Taxonomy" id="218851"/>
    <lineage>
        <taxon>Eukaryota</taxon>
        <taxon>Viridiplantae</taxon>
        <taxon>Streptophyta</taxon>
        <taxon>Embryophyta</taxon>
        <taxon>Tracheophyta</taxon>
        <taxon>Spermatophyta</taxon>
        <taxon>Magnoliopsida</taxon>
        <taxon>Ranunculales</taxon>
        <taxon>Ranunculaceae</taxon>
        <taxon>Thalictroideae</taxon>
        <taxon>Aquilegia</taxon>
    </lineage>
</organism>
<dbReference type="InParanoid" id="A0A2G5DKE9"/>
<dbReference type="AlphaFoldDB" id="A0A2G5DKE9"/>
<protein>
    <submittedName>
        <fullName evidence="1">Uncharacterized protein</fullName>
    </submittedName>
</protein>
<accession>A0A2G5DKE9</accession>
<dbReference type="Proteomes" id="UP000230069">
    <property type="component" value="Unassembled WGS sequence"/>
</dbReference>
<gene>
    <name evidence="1" type="ORF">AQUCO_01800210v1</name>
</gene>